<reference evidence="1" key="2">
    <citation type="journal article" date="2015" name="Fish Shellfish Immunol.">
        <title>Early steps in the European eel (Anguilla anguilla)-Vibrio vulnificus interaction in the gills: Role of the RtxA13 toxin.</title>
        <authorList>
            <person name="Callol A."/>
            <person name="Pajuelo D."/>
            <person name="Ebbesson L."/>
            <person name="Teles M."/>
            <person name="MacKenzie S."/>
            <person name="Amaro C."/>
        </authorList>
    </citation>
    <scope>NUCLEOTIDE SEQUENCE</scope>
</reference>
<dbReference type="EMBL" id="GBXM01043916">
    <property type="protein sequence ID" value="JAH64661.1"/>
    <property type="molecule type" value="Transcribed_RNA"/>
</dbReference>
<protein>
    <submittedName>
        <fullName evidence="1">Uncharacterized protein</fullName>
    </submittedName>
</protein>
<organism evidence="1">
    <name type="scientific">Anguilla anguilla</name>
    <name type="common">European freshwater eel</name>
    <name type="synonym">Muraena anguilla</name>
    <dbReference type="NCBI Taxonomy" id="7936"/>
    <lineage>
        <taxon>Eukaryota</taxon>
        <taxon>Metazoa</taxon>
        <taxon>Chordata</taxon>
        <taxon>Craniata</taxon>
        <taxon>Vertebrata</taxon>
        <taxon>Euteleostomi</taxon>
        <taxon>Actinopterygii</taxon>
        <taxon>Neopterygii</taxon>
        <taxon>Teleostei</taxon>
        <taxon>Anguilliformes</taxon>
        <taxon>Anguillidae</taxon>
        <taxon>Anguilla</taxon>
    </lineage>
</organism>
<reference evidence="1" key="1">
    <citation type="submission" date="2014-11" db="EMBL/GenBank/DDBJ databases">
        <authorList>
            <person name="Amaro Gonzalez C."/>
        </authorList>
    </citation>
    <scope>NUCLEOTIDE SEQUENCE</scope>
</reference>
<accession>A0A0E9UFQ7</accession>
<sequence length="41" mass="4812">MRCEAESDAEAEINIDDTDGVRRVAVRPKIQRLRQKTRKKK</sequence>
<name>A0A0E9UFQ7_ANGAN</name>
<evidence type="ECO:0000313" key="1">
    <source>
        <dbReference type="EMBL" id="JAH64661.1"/>
    </source>
</evidence>
<dbReference type="AlphaFoldDB" id="A0A0E9UFQ7"/>
<proteinExistence type="predicted"/>